<feature type="domain" description="Retrotransposon Copia-like N-terminal" evidence="1">
    <location>
        <begin position="14"/>
        <end position="54"/>
    </location>
</feature>
<dbReference type="Proteomes" id="UP001318860">
    <property type="component" value="Unassembled WGS sequence"/>
</dbReference>
<name>A0ABR0X2R9_REHGL</name>
<protein>
    <recommendedName>
        <fullName evidence="1">Retrotransposon Copia-like N-terminal domain-containing protein</fullName>
    </recommendedName>
</protein>
<proteinExistence type="predicted"/>
<accession>A0ABR0X2R9</accession>
<dbReference type="PANTHER" id="PTHR47481:SF30">
    <property type="entry name" value="CCHC-TYPE DOMAIN-CONTAINING PROTEIN"/>
    <property type="match status" value="1"/>
</dbReference>
<gene>
    <name evidence="2" type="ORF">DH2020_013353</name>
</gene>
<organism evidence="2 3">
    <name type="scientific">Rehmannia glutinosa</name>
    <name type="common">Chinese foxglove</name>
    <dbReference type="NCBI Taxonomy" id="99300"/>
    <lineage>
        <taxon>Eukaryota</taxon>
        <taxon>Viridiplantae</taxon>
        <taxon>Streptophyta</taxon>
        <taxon>Embryophyta</taxon>
        <taxon>Tracheophyta</taxon>
        <taxon>Spermatophyta</taxon>
        <taxon>Magnoliopsida</taxon>
        <taxon>eudicotyledons</taxon>
        <taxon>Gunneridae</taxon>
        <taxon>Pentapetalae</taxon>
        <taxon>asterids</taxon>
        <taxon>lamiids</taxon>
        <taxon>Lamiales</taxon>
        <taxon>Orobanchaceae</taxon>
        <taxon>Rehmannieae</taxon>
        <taxon>Rehmannia</taxon>
    </lineage>
</organism>
<dbReference type="EMBL" id="JABTTQ020000006">
    <property type="protein sequence ID" value="KAK6153714.1"/>
    <property type="molecule type" value="Genomic_DNA"/>
</dbReference>
<evidence type="ECO:0000259" key="1">
    <source>
        <dbReference type="Pfam" id="PF14244"/>
    </source>
</evidence>
<sequence length="192" mass="21568">MATTSQEQVIQLQSQLISTKLSDSNYLVWRQQVLTAIRGYGLLGYINGTVAMPPEYTPGTSGNNVLNPAYSTWTRQDQLLASWLLSSLSDSILIFTVGFNTSKEIRESLETTFASQNSTKLMQYRLQLQTTKKGSMSMREYFNKKALAYLSISALIQILTKEGEVHMVVEEEMHLKDLEAEAGVEIQEEEVA</sequence>
<dbReference type="Pfam" id="PF14244">
    <property type="entry name" value="Retrotran_gag_3"/>
    <property type="match status" value="1"/>
</dbReference>
<evidence type="ECO:0000313" key="3">
    <source>
        <dbReference type="Proteomes" id="UP001318860"/>
    </source>
</evidence>
<evidence type="ECO:0000313" key="2">
    <source>
        <dbReference type="EMBL" id="KAK6153714.1"/>
    </source>
</evidence>
<dbReference type="PANTHER" id="PTHR47481">
    <property type="match status" value="1"/>
</dbReference>
<keyword evidence="3" id="KW-1185">Reference proteome</keyword>
<comment type="caution">
    <text evidence="2">The sequence shown here is derived from an EMBL/GenBank/DDBJ whole genome shotgun (WGS) entry which is preliminary data.</text>
</comment>
<reference evidence="2 3" key="1">
    <citation type="journal article" date="2021" name="Comput. Struct. Biotechnol. J.">
        <title>De novo genome assembly of the potent medicinal plant Rehmannia glutinosa using nanopore technology.</title>
        <authorList>
            <person name="Ma L."/>
            <person name="Dong C."/>
            <person name="Song C."/>
            <person name="Wang X."/>
            <person name="Zheng X."/>
            <person name="Niu Y."/>
            <person name="Chen S."/>
            <person name="Feng W."/>
        </authorList>
    </citation>
    <scope>NUCLEOTIDE SEQUENCE [LARGE SCALE GENOMIC DNA]</scope>
    <source>
        <strain evidence="2">DH-2019</strain>
    </source>
</reference>
<dbReference type="InterPro" id="IPR029472">
    <property type="entry name" value="Copia-like_N"/>
</dbReference>